<dbReference type="EMBL" id="LYDR01000027">
    <property type="protein sequence ID" value="ODA36364.1"/>
    <property type="molecule type" value="Genomic_DNA"/>
</dbReference>
<dbReference type="PANTHER" id="PTHR12277">
    <property type="entry name" value="ALPHA/BETA HYDROLASE DOMAIN-CONTAINING PROTEIN"/>
    <property type="match status" value="1"/>
</dbReference>
<keyword evidence="3" id="KW-1185">Reference proteome</keyword>
<dbReference type="AlphaFoldDB" id="A0A1C3ET35"/>
<keyword evidence="2" id="KW-0378">Hydrolase</keyword>
<dbReference type="SUPFAM" id="SSF53474">
    <property type="entry name" value="alpha/beta-Hydrolases"/>
    <property type="match status" value="1"/>
</dbReference>
<evidence type="ECO:0000313" key="2">
    <source>
        <dbReference type="EMBL" id="ODA36364.1"/>
    </source>
</evidence>
<dbReference type="InterPro" id="IPR029058">
    <property type="entry name" value="AB_hydrolase_fold"/>
</dbReference>
<dbReference type="PANTHER" id="PTHR12277:SF81">
    <property type="entry name" value="PROTEIN ABHD13"/>
    <property type="match status" value="1"/>
</dbReference>
<sequence>MGLYREIRRAVRLTIRHLPLIGHRSTSSQQQPKSKRPRIYEWMLFYPVKYPVGRWNPPGLVKQDVWIESKDGTKLHAWYCPCENPRAVILITHGNAGNIAYRTEWLTILQQQFRVTTLMIDYRGYGRSEGVPTIEGVIEDSQAARTRVAELAGVNEADVVLMGESLGGAIAIQLARMITPRALIVQSSFRSLQNVAWQNYGPLAWVIPASKLNSWRAIGEIHCPILISHGAQDRLIRWKSIRKLVAKAHAQAQFILLDEVGHNDWITARYLAALEEFFSALERTGAKPAPSSYADAL</sequence>
<protein>
    <submittedName>
        <fullName evidence="2">Alpha/beta hydrolase</fullName>
    </submittedName>
</protein>
<accession>A0A1C3ET35</accession>
<evidence type="ECO:0000259" key="1">
    <source>
        <dbReference type="Pfam" id="PF12146"/>
    </source>
</evidence>
<dbReference type="Pfam" id="PF12146">
    <property type="entry name" value="Hydrolase_4"/>
    <property type="match status" value="1"/>
</dbReference>
<evidence type="ECO:0000313" key="3">
    <source>
        <dbReference type="Proteomes" id="UP000094828"/>
    </source>
</evidence>
<dbReference type="OrthoDB" id="9777090at2"/>
<dbReference type="RefSeq" id="WP_068845690.1">
    <property type="nucleotide sequence ID" value="NZ_LYDR01000027.1"/>
</dbReference>
<comment type="caution">
    <text evidence="2">The sequence shown here is derived from an EMBL/GenBank/DDBJ whole genome shotgun (WGS) entry which is preliminary data.</text>
</comment>
<organism evidence="2 3">
    <name type="scientific">Planctopirus hydrillae</name>
    <dbReference type="NCBI Taxonomy" id="1841610"/>
    <lineage>
        <taxon>Bacteria</taxon>
        <taxon>Pseudomonadati</taxon>
        <taxon>Planctomycetota</taxon>
        <taxon>Planctomycetia</taxon>
        <taxon>Planctomycetales</taxon>
        <taxon>Planctomycetaceae</taxon>
        <taxon>Planctopirus</taxon>
    </lineage>
</organism>
<dbReference type="Proteomes" id="UP000094828">
    <property type="component" value="Unassembled WGS sequence"/>
</dbReference>
<reference evidence="2 3" key="1">
    <citation type="submission" date="2016-05" db="EMBL/GenBank/DDBJ databases">
        <title>Genomic and physiological characterization of Planctopirus sp. isolated from fresh water lake.</title>
        <authorList>
            <person name="Subhash Y."/>
            <person name="Ramana C."/>
        </authorList>
    </citation>
    <scope>NUCLEOTIDE SEQUENCE [LARGE SCALE GENOMIC DNA]</scope>
    <source>
        <strain evidence="2 3">JC280</strain>
    </source>
</reference>
<gene>
    <name evidence="2" type="ORF">A6X21_16300</name>
</gene>
<dbReference type="GO" id="GO:0016787">
    <property type="term" value="F:hydrolase activity"/>
    <property type="evidence" value="ECO:0007669"/>
    <property type="project" value="UniProtKB-KW"/>
</dbReference>
<dbReference type="Gene3D" id="3.40.50.1820">
    <property type="entry name" value="alpha/beta hydrolase"/>
    <property type="match status" value="1"/>
</dbReference>
<dbReference type="InterPro" id="IPR022742">
    <property type="entry name" value="Hydrolase_4"/>
</dbReference>
<feature type="domain" description="Serine aminopeptidase S33" evidence="1">
    <location>
        <begin position="84"/>
        <end position="189"/>
    </location>
</feature>
<name>A0A1C3ET35_9PLAN</name>
<proteinExistence type="predicted"/>
<dbReference type="STRING" id="1841610.A6X21_16300"/>